<keyword evidence="2" id="KW-1185">Reference proteome</keyword>
<gene>
    <name evidence="1" type="ORF">SAMN02745194_04897</name>
</gene>
<protein>
    <submittedName>
        <fullName evidence="1">Uncharacterized protein</fullName>
    </submittedName>
</protein>
<evidence type="ECO:0000313" key="1">
    <source>
        <dbReference type="EMBL" id="SHK42610.1"/>
    </source>
</evidence>
<name>A0A1M6SD23_9PROT</name>
<evidence type="ECO:0000313" key="2">
    <source>
        <dbReference type="Proteomes" id="UP000184387"/>
    </source>
</evidence>
<sequence length="327" mass="35655">MTMERRARGWTLHRGGSRATQAEVLRKLTRAIMSTCLWDPQEEGTSWALGDMRFLTVSAMMPGVGEAAYAQVFSAPYASSAVEVASGRFAPKGVFARLPVSARKRAGLFKGLGLTLAPHGREDWSKDLPPLDEAGCASLARMALEALAEGFGWDPSVPLQASVIHETALREAEAFLEGLRPIHVEGLLREAGLEIVEGEPEDDDEAPAFLVQHGAPLPFQVELMDPVEEEDPPAMAWHYGTIVFSLAINVEEGDALALALALHGLTRWARVELPEEKRVVVSRLDSVEGVTPEGLRAMLDRWMEELTAVRSRLERGPEQAGGGEEEE</sequence>
<dbReference type="Proteomes" id="UP000184387">
    <property type="component" value="Unassembled WGS sequence"/>
</dbReference>
<dbReference type="STRING" id="198092.SAMN02745194_04897"/>
<accession>A0A1M6SD23</accession>
<dbReference type="AlphaFoldDB" id="A0A1M6SD23"/>
<reference evidence="1 2" key="1">
    <citation type="submission" date="2016-11" db="EMBL/GenBank/DDBJ databases">
        <authorList>
            <person name="Jaros S."/>
            <person name="Januszkiewicz K."/>
            <person name="Wedrychowicz H."/>
        </authorList>
    </citation>
    <scope>NUCLEOTIDE SEQUENCE [LARGE SCALE GENOMIC DNA]</scope>
    <source>
        <strain evidence="1 2">DSM 14916</strain>
    </source>
</reference>
<organism evidence="1 2">
    <name type="scientific">Muricoccus roseus</name>
    <dbReference type="NCBI Taxonomy" id="198092"/>
    <lineage>
        <taxon>Bacteria</taxon>
        <taxon>Pseudomonadati</taxon>
        <taxon>Pseudomonadota</taxon>
        <taxon>Alphaproteobacteria</taxon>
        <taxon>Acetobacterales</taxon>
        <taxon>Roseomonadaceae</taxon>
        <taxon>Muricoccus</taxon>
    </lineage>
</organism>
<dbReference type="RefSeq" id="WP_073140264.1">
    <property type="nucleotide sequence ID" value="NZ_FQZF01000053.1"/>
</dbReference>
<dbReference type="EMBL" id="FQZF01000053">
    <property type="protein sequence ID" value="SHK42610.1"/>
    <property type="molecule type" value="Genomic_DNA"/>
</dbReference>
<proteinExistence type="predicted"/>
<dbReference type="OrthoDB" id="7246593at2"/>